<keyword evidence="4" id="KW-0472">Membrane</keyword>
<protein>
    <recommendedName>
        <fullName evidence="5">AIG1-type G domain-containing protein</fullName>
    </recommendedName>
</protein>
<dbReference type="SUPFAM" id="SSF52540">
    <property type="entry name" value="P-loop containing nucleoside triphosphate hydrolases"/>
    <property type="match status" value="1"/>
</dbReference>
<dbReference type="InParanoid" id="A0A673YPA4"/>
<feature type="transmembrane region" description="Helical" evidence="4">
    <location>
        <begin position="347"/>
        <end position="367"/>
    </location>
</feature>
<organism evidence="6 7">
    <name type="scientific">Salmo trutta</name>
    <name type="common">Brown trout</name>
    <dbReference type="NCBI Taxonomy" id="8032"/>
    <lineage>
        <taxon>Eukaryota</taxon>
        <taxon>Metazoa</taxon>
        <taxon>Chordata</taxon>
        <taxon>Craniata</taxon>
        <taxon>Vertebrata</taxon>
        <taxon>Euteleostomi</taxon>
        <taxon>Actinopterygii</taxon>
        <taxon>Neopterygii</taxon>
        <taxon>Teleostei</taxon>
        <taxon>Protacanthopterygii</taxon>
        <taxon>Salmoniformes</taxon>
        <taxon>Salmonidae</taxon>
        <taxon>Salmoninae</taxon>
        <taxon>Salmo</taxon>
    </lineage>
</organism>
<evidence type="ECO:0000256" key="4">
    <source>
        <dbReference type="SAM" id="Phobius"/>
    </source>
</evidence>
<dbReference type="GO" id="GO:0005525">
    <property type="term" value="F:GTP binding"/>
    <property type="evidence" value="ECO:0007669"/>
    <property type="project" value="UniProtKB-KW"/>
</dbReference>
<dbReference type="Ensembl" id="ENSSTUT00000037900.1">
    <property type="protein sequence ID" value="ENSSTUP00000036264.1"/>
    <property type="gene ID" value="ENSSTUG00000015460.1"/>
</dbReference>
<dbReference type="AlphaFoldDB" id="A0A673YPA4"/>
<reference evidence="6" key="1">
    <citation type="submission" date="2025-08" db="UniProtKB">
        <authorList>
            <consortium name="Ensembl"/>
        </authorList>
    </citation>
    <scope>IDENTIFICATION</scope>
</reference>
<proteinExistence type="inferred from homology"/>
<evidence type="ECO:0000313" key="7">
    <source>
        <dbReference type="Proteomes" id="UP000472277"/>
    </source>
</evidence>
<evidence type="ECO:0000256" key="3">
    <source>
        <dbReference type="ARBA" id="ARBA00023134"/>
    </source>
</evidence>
<evidence type="ECO:0000256" key="1">
    <source>
        <dbReference type="ARBA" id="ARBA00008535"/>
    </source>
</evidence>
<keyword evidence="2" id="KW-0547">Nucleotide-binding</keyword>
<keyword evidence="4" id="KW-0812">Transmembrane</keyword>
<comment type="similarity">
    <text evidence="1">Belongs to the TRAFAC class TrmE-Era-EngA-EngB-Septin-like GTPase superfamily. AIG1/Toc34/Toc159-like paraseptin GTPase family. IAN subfamily.</text>
</comment>
<reference evidence="6" key="2">
    <citation type="submission" date="2025-09" db="UniProtKB">
        <authorList>
            <consortium name="Ensembl"/>
        </authorList>
    </citation>
    <scope>IDENTIFICATION</scope>
</reference>
<keyword evidence="3" id="KW-0342">GTP-binding</keyword>
<dbReference type="PROSITE" id="PS51720">
    <property type="entry name" value="G_AIG1"/>
    <property type="match status" value="1"/>
</dbReference>
<name>A0A673YPA4_SALTR</name>
<dbReference type="InterPro" id="IPR006703">
    <property type="entry name" value="G_AIG1"/>
</dbReference>
<dbReference type="Pfam" id="PF04548">
    <property type="entry name" value="AIG1"/>
    <property type="match status" value="1"/>
</dbReference>
<dbReference type="PANTHER" id="PTHR10903:SF188">
    <property type="entry name" value="GTPASE IMAP FAMILY MEMBER 2-LIKE-RELATED"/>
    <property type="match status" value="1"/>
</dbReference>
<dbReference type="Proteomes" id="UP000472277">
    <property type="component" value="Chromosome 14"/>
</dbReference>
<evidence type="ECO:0000256" key="2">
    <source>
        <dbReference type="ARBA" id="ARBA00022741"/>
    </source>
</evidence>
<dbReference type="CDD" id="cd01852">
    <property type="entry name" value="AIG1"/>
    <property type="match status" value="1"/>
</dbReference>
<sequence>MFEKWKFSDFRGVCISRPAHHWILEQTFLLVGKTGAGKSATGNTILGMKEAFKAEASPLSVTAETKKKRGKVDGRNIEVIDTPGLFDTSVDAVKMKVEIDKCIEMSVPGPHVFLLVIRLMRFTEEERNTVKWIQKNFGNEASKYTIVLFTGEDQLGKKTAEDFVKQSEELLHLIAQCGGRHHFFNNAESGDCNQVKKLLLMIEKMVEENDEKYYTNEMFQRAQEILDWEQNPVVKLVKSCNVSVRILTTPLWFPVVLGKQMRKQRIGMNKKFRDLLWGTHTIREEIRESADFSNQENIVDSGANTGSDVLVSTQAGPVSAPAATAAPIPAAIMATTFTVPIPPLANASLYLTVGAVVVCIFAVYVGLSLMG</sequence>
<evidence type="ECO:0000313" key="6">
    <source>
        <dbReference type="Ensembl" id="ENSSTUP00000036264.1"/>
    </source>
</evidence>
<dbReference type="Gene3D" id="3.40.50.300">
    <property type="entry name" value="P-loop containing nucleotide triphosphate hydrolases"/>
    <property type="match status" value="1"/>
</dbReference>
<dbReference type="InterPro" id="IPR027417">
    <property type="entry name" value="P-loop_NTPase"/>
</dbReference>
<accession>A0A673YPA4</accession>
<keyword evidence="4" id="KW-1133">Transmembrane helix</keyword>
<dbReference type="InterPro" id="IPR045058">
    <property type="entry name" value="GIMA/IAN/Toc"/>
</dbReference>
<keyword evidence="7" id="KW-1185">Reference proteome</keyword>
<evidence type="ECO:0000259" key="5">
    <source>
        <dbReference type="PROSITE" id="PS51720"/>
    </source>
</evidence>
<dbReference type="PANTHER" id="PTHR10903">
    <property type="entry name" value="GTPASE, IMAP FAMILY MEMBER-RELATED"/>
    <property type="match status" value="1"/>
</dbReference>
<dbReference type="GeneTree" id="ENSGT01140000282522"/>
<dbReference type="FunFam" id="3.40.50.300:FF:000366">
    <property type="entry name" value="GTPase, IMAP family member 2"/>
    <property type="match status" value="1"/>
</dbReference>
<feature type="domain" description="AIG1-type G" evidence="5">
    <location>
        <begin position="23"/>
        <end position="223"/>
    </location>
</feature>